<evidence type="ECO:0000259" key="15">
    <source>
        <dbReference type="PROSITE" id="PS50929"/>
    </source>
</evidence>
<feature type="transmembrane region" description="Helical" evidence="13">
    <location>
        <begin position="201"/>
        <end position="218"/>
    </location>
</feature>
<evidence type="ECO:0000256" key="4">
    <source>
        <dbReference type="ARBA" id="ARBA00022670"/>
    </source>
</evidence>
<evidence type="ECO:0000256" key="9">
    <source>
        <dbReference type="ARBA" id="ARBA00022840"/>
    </source>
</evidence>
<comment type="subcellular location">
    <subcellularLocation>
        <location evidence="1">Cell membrane</location>
        <topology evidence="1">Multi-pass membrane protein</topology>
    </subcellularLocation>
</comment>
<dbReference type="GO" id="GO:0006508">
    <property type="term" value="P:proteolysis"/>
    <property type="evidence" value="ECO:0007669"/>
    <property type="project" value="UniProtKB-KW"/>
</dbReference>
<feature type="transmembrane region" description="Helical" evidence="13">
    <location>
        <begin position="167"/>
        <end position="189"/>
    </location>
</feature>
<keyword evidence="10" id="KW-1278">Translocase</keyword>
<dbReference type="InterPro" id="IPR027417">
    <property type="entry name" value="P-loop_NTPase"/>
</dbReference>
<keyword evidence="12 13" id="KW-0472">Membrane</keyword>
<evidence type="ECO:0000256" key="5">
    <source>
        <dbReference type="ARBA" id="ARBA00022692"/>
    </source>
</evidence>
<name>A0A380K1D2_9STRE</name>
<evidence type="ECO:0000256" key="13">
    <source>
        <dbReference type="SAM" id="Phobius"/>
    </source>
</evidence>
<keyword evidence="7 17" id="KW-0378">Hydrolase</keyword>
<organism evidence="17 18">
    <name type="scientific">Streptococcus gallolyticus</name>
    <dbReference type="NCBI Taxonomy" id="315405"/>
    <lineage>
        <taxon>Bacteria</taxon>
        <taxon>Bacillati</taxon>
        <taxon>Bacillota</taxon>
        <taxon>Bacilli</taxon>
        <taxon>Lactobacillales</taxon>
        <taxon>Streptococcaceae</taxon>
        <taxon>Streptococcus</taxon>
    </lineage>
</organism>
<feature type="transmembrane region" description="Helical" evidence="13">
    <location>
        <begin position="278"/>
        <end position="301"/>
    </location>
</feature>
<evidence type="ECO:0000256" key="11">
    <source>
        <dbReference type="ARBA" id="ARBA00022989"/>
    </source>
</evidence>
<dbReference type="SUPFAM" id="SSF52540">
    <property type="entry name" value="P-loop containing nucleoside triphosphate hydrolases"/>
    <property type="match status" value="1"/>
</dbReference>
<keyword evidence="6" id="KW-0547">Nucleotide-binding</keyword>
<dbReference type="PANTHER" id="PTHR43394">
    <property type="entry name" value="ATP-DEPENDENT PERMEASE MDL1, MITOCHONDRIAL"/>
    <property type="match status" value="1"/>
</dbReference>
<evidence type="ECO:0000256" key="3">
    <source>
        <dbReference type="ARBA" id="ARBA00022475"/>
    </source>
</evidence>
<dbReference type="FunFam" id="1.20.1560.10:FF:000138">
    <property type="entry name" value="Competence factor transporting ATP-binding protein/permease ComA"/>
    <property type="match status" value="1"/>
</dbReference>
<evidence type="ECO:0000256" key="7">
    <source>
        <dbReference type="ARBA" id="ARBA00022801"/>
    </source>
</evidence>
<sequence length="717" mass="80550">MTSYKRTFVPQIDARDCGVAALASIAKFYGSDYSLAHLRELAKTNKEGTIALGIVKAAQEIGFETRAIQADMSLFDMNDVPYPFIVHVNKEGKLQHYYVVYHNKKDHLIIGDPDPTVKVTKMTKERFASEWTGVAIFLAPEPSYKPHKDKKNGLMSFLPLIFRQRALIFYIVLASLLVTLINIGGSYYLQGILDEYIPNQMKSTLGIISIGLIITYILQQMMSFSRDYLLTVLSQRLSIDVILSYIRHIFELPMSFFATRRTGEVISRFTDANSIIDALASTILSLFLDVSILTIVGGVLLVQNTNLFLLSLISVPIYIIIIFAFMKPFEKMNNDVMQSNSMVSSAIIEDINGIETIKSLTSEESRYQKIDSEFVDYLDKSFKLSKYSILQTTLKQGAQLILNIVILWFGAQLVMNGHISVGQLITFNTLLSYFTNPLENIINLQTKLQSAKVANNRLNEVYLVESELSNNQTLTDSQFLTGDIRFEDLSYKYGFGRDTLSDINLTIKQGDKVSLVGISGSGKTTLAKMIVNFFEPYKGRITINNNDLKLIDKKTLRQHINYLPQQAYIFSGSILENLTLGANQLISQEDIIRACEIAEIRQDIEQMPMGYQTELSDGAGLSGGQKQRIALARALLTKAPVLILDEATSGLDVLTEKKVIDNLMAMADKTIIFVAHRLSISERTNQVIVLDQGKVIETGSHHKLMTKQGFYHHLFSK</sequence>
<dbReference type="InterPro" id="IPR039421">
    <property type="entry name" value="Type_1_exporter"/>
</dbReference>
<dbReference type="AlphaFoldDB" id="A0A380K1D2"/>
<reference evidence="17 18" key="1">
    <citation type="submission" date="2018-06" db="EMBL/GenBank/DDBJ databases">
        <authorList>
            <consortium name="Pathogen Informatics"/>
            <person name="Doyle S."/>
        </authorList>
    </citation>
    <scope>NUCLEOTIDE SEQUENCE [LARGE SCALE GENOMIC DNA]</scope>
    <source>
        <strain evidence="17 18">NCTC13767</strain>
    </source>
</reference>
<dbReference type="GO" id="GO:0043214">
    <property type="term" value="F:ABC-type bacteriocin transporter activity"/>
    <property type="evidence" value="ECO:0007669"/>
    <property type="project" value="InterPro"/>
</dbReference>
<dbReference type="InterPro" id="IPR017871">
    <property type="entry name" value="ABC_transporter-like_CS"/>
</dbReference>
<dbReference type="InterPro" id="IPR005897">
    <property type="entry name" value="Pept_C39_ABC_bacteriocin"/>
</dbReference>
<protein>
    <submittedName>
        <fullName evidence="17">Bacteriocin processing peptidase</fullName>
        <ecNumber evidence="17">3.4.22.-</ecNumber>
    </submittedName>
</protein>
<accession>A0A380K1D2</accession>
<evidence type="ECO:0000256" key="6">
    <source>
        <dbReference type="ARBA" id="ARBA00022741"/>
    </source>
</evidence>
<dbReference type="Gene3D" id="3.40.50.300">
    <property type="entry name" value="P-loop containing nucleotide triphosphate hydrolases"/>
    <property type="match status" value="1"/>
</dbReference>
<feature type="domain" description="Peptidase C39" evidence="16">
    <location>
        <begin position="11"/>
        <end position="138"/>
    </location>
</feature>
<dbReference type="Pfam" id="PF00005">
    <property type="entry name" value="ABC_tran"/>
    <property type="match status" value="1"/>
</dbReference>
<feature type="domain" description="ABC transmembrane type-1" evidence="15">
    <location>
        <begin position="171"/>
        <end position="450"/>
    </location>
</feature>
<dbReference type="PROSITE" id="PS00211">
    <property type="entry name" value="ABC_TRANSPORTER_1"/>
    <property type="match status" value="1"/>
</dbReference>
<dbReference type="Proteomes" id="UP000254510">
    <property type="component" value="Unassembled WGS sequence"/>
</dbReference>
<evidence type="ECO:0000259" key="14">
    <source>
        <dbReference type="PROSITE" id="PS50893"/>
    </source>
</evidence>
<dbReference type="CDD" id="cd18570">
    <property type="entry name" value="ABC_6TM_PCAT1_LagD_like"/>
    <property type="match status" value="1"/>
</dbReference>
<dbReference type="PROSITE" id="PS50893">
    <property type="entry name" value="ABC_TRANSPORTER_2"/>
    <property type="match status" value="1"/>
</dbReference>
<dbReference type="GO" id="GO:0016887">
    <property type="term" value="F:ATP hydrolysis activity"/>
    <property type="evidence" value="ECO:0007669"/>
    <property type="project" value="InterPro"/>
</dbReference>
<dbReference type="SUPFAM" id="SSF90123">
    <property type="entry name" value="ABC transporter transmembrane region"/>
    <property type="match status" value="1"/>
</dbReference>
<dbReference type="Pfam" id="PF00664">
    <property type="entry name" value="ABC_membrane"/>
    <property type="match status" value="1"/>
</dbReference>
<dbReference type="Pfam" id="PF03412">
    <property type="entry name" value="Peptidase_C39"/>
    <property type="match status" value="1"/>
</dbReference>
<gene>
    <name evidence="17" type="primary">lagD</name>
    <name evidence="17" type="ORF">NCTC13767_00164</name>
</gene>
<evidence type="ECO:0000313" key="18">
    <source>
        <dbReference type="Proteomes" id="UP000254510"/>
    </source>
</evidence>
<dbReference type="Gene3D" id="1.20.1560.10">
    <property type="entry name" value="ABC transporter type 1, transmembrane domain"/>
    <property type="match status" value="1"/>
</dbReference>
<dbReference type="GO" id="GO:0005524">
    <property type="term" value="F:ATP binding"/>
    <property type="evidence" value="ECO:0007669"/>
    <property type="project" value="UniProtKB-KW"/>
</dbReference>
<dbReference type="FunFam" id="3.40.50.300:FF:000854">
    <property type="entry name" value="Multidrug ABC transporter ATP-binding protein"/>
    <property type="match status" value="1"/>
</dbReference>
<feature type="domain" description="ABC transporter" evidence="14">
    <location>
        <begin position="484"/>
        <end position="717"/>
    </location>
</feature>
<dbReference type="InterPro" id="IPR003593">
    <property type="entry name" value="AAA+_ATPase"/>
</dbReference>
<dbReference type="InterPro" id="IPR003439">
    <property type="entry name" value="ABC_transporter-like_ATP-bd"/>
</dbReference>
<dbReference type="Gene3D" id="3.90.70.10">
    <property type="entry name" value="Cysteine proteinases"/>
    <property type="match status" value="1"/>
</dbReference>
<evidence type="ECO:0000313" key="17">
    <source>
        <dbReference type="EMBL" id="SUN57993.1"/>
    </source>
</evidence>
<dbReference type="InterPro" id="IPR011527">
    <property type="entry name" value="ABC1_TM_dom"/>
</dbReference>
<keyword evidence="11 13" id="KW-1133">Transmembrane helix</keyword>
<evidence type="ECO:0000259" key="16">
    <source>
        <dbReference type="PROSITE" id="PS50990"/>
    </source>
</evidence>
<proteinExistence type="predicted"/>
<evidence type="ECO:0000256" key="8">
    <source>
        <dbReference type="ARBA" id="ARBA00022807"/>
    </source>
</evidence>
<keyword evidence="2" id="KW-0813">Transport</keyword>
<keyword evidence="3" id="KW-1003">Cell membrane</keyword>
<evidence type="ECO:0000256" key="2">
    <source>
        <dbReference type="ARBA" id="ARBA00022448"/>
    </source>
</evidence>
<dbReference type="CDD" id="cd02418">
    <property type="entry name" value="Peptidase_C39B"/>
    <property type="match status" value="1"/>
</dbReference>
<evidence type="ECO:0000256" key="12">
    <source>
        <dbReference type="ARBA" id="ARBA00023136"/>
    </source>
</evidence>
<dbReference type="EC" id="3.4.22.-" evidence="17"/>
<dbReference type="EMBL" id="UHFM01000005">
    <property type="protein sequence ID" value="SUN57993.1"/>
    <property type="molecule type" value="Genomic_DNA"/>
</dbReference>
<keyword evidence="8" id="KW-0788">Thiol protease</keyword>
<keyword evidence="4" id="KW-0645">Protease</keyword>
<dbReference type="SMART" id="SM00382">
    <property type="entry name" value="AAA"/>
    <property type="match status" value="1"/>
</dbReference>
<dbReference type="GO" id="GO:0005886">
    <property type="term" value="C:plasma membrane"/>
    <property type="evidence" value="ECO:0007669"/>
    <property type="project" value="UniProtKB-SubCell"/>
</dbReference>
<dbReference type="GO" id="GO:0008234">
    <property type="term" value="F:cysteine-type peptidase activity"/>
    <property type="evidence" value="ECO:0007669"/>
    <property type="project" value="UniProtKB-KW"/>
</dbReference>
<dbReference type="PROSITE" id="PS50929">
    <property type="entry name" value="ABC_TM1F"/>
    <property type="match status" value="1"/>
</dbReference>
<feature type="transmembrane region" description="Helical" evidence="13">
    <location>
        <begin position="307"/>
        <end position="326"/>
    </location>
</feature>
<dbReference type="NCBIfam" id="TIGR01193">
    <property type="entry name" value="bacteriocin_ABC"/>
    <property type="match status" value="1"/>
</dbReference>
<dbReference type="PROSITE" id="PS50990">
    <property type="entry name" value="PEPTIDASE_C39"/>
    <property type="match status" value="1"/>
</dbReference>
<evidence type="ECO:0000256" key="10">
    <source>
        <dbReference type="ARBA" id="ARBA00022967"/>
    </source>
</evidence>
<dbReference type="InterPro" id="IPR036640">
    <property type="entry name" value="ABC1_TM_sf"/>
</dbReference>
<dbReference type="InterPro" id="IPR005074">
    <property type="entry name" value="Peptidase_C39"/>
</dbReference>
<dbReference type="PANTHER" id="PTHR43394:SF1">
    <property type="entry name" value="ATP-BINDING CASSETTE SUB-FAMILY B MEMBER 10, MITOCHONDRIAL"/>
    <property type="match status" value="1"/>
</dbReference>
<keyword evidence="5 13" id="KW-0812">Transmembrane</keyword>
<dbReference type="GO" id="GO:0015421">
    <property type="term" value="F:ABC-type oligopeptide transporter activity"/>
    <property type="evidence" value="ECO:0007669"/>
    <property type="project" value="TreeGrafter"/>
</dbReference>
<evidence type="ECO:0000256" key="1">
    <source>
        <dbReference type="ARBA" id="ARBA00004651"/>
    </source>
</evidence>
<keyword evidence="9" id="KW-0067">ATP-binding</keyword>